<evidence type="ECO:0000256" key="5">
    <source>
        <dbReference type="ARBA" id="ARBA00022737"/>
    </source>
</evidence>
<dbReference type="InterPro" id="IPR036508">
    <property type="entry name" value="Chitin-bd_dom_sf"/>
</dbReference>
<feature type="region of interest" description="Disordered" evidence="8">
    <location>
        <begin position="52"/>
        <end position="81"/>
    </location>
</feature>
<keyword evidence="4 9" id="KW-0732">Signal</keyword>
<feature type="domain" description="Chitin-binding type-2" evidence="10">
    <location>
        <begin position="225"/>
        <end position="285"/>
    </location>
</feature>
<dbReference type="EMBL" id="JALLAZ020000322">
    <property type="protein sequence ID" value="KAL3797915.1"/>
    <property type="molecule type" value="Genomic_DNA"/>
</dbReference>
<dbReference type="PROSITE" id="PS50940">
    <property type="entry name" value="CHIT_BIND_II"/>
    <property type="match status" value="3"/>
</dbReference>
<dbReference type="Pfam" id="PF01607">
    <property type="entry name" value="CBM_14"/>
    <property type="match status" value="3"/>
</dbReference>
<keyword evidence="2" id="KW-0964">Secreted</keyword>
<evidence type="ECO:0000256" key="9">
    <source>
        <dbReference type="SAM" id="SignalP"/>
    </source>
</evidence>
<evidence type="ECO:0000313" key="12">
    <source>
        <dbReference type="Proteomes" id="UP001530315"/>
    </source>
</evidence>
<sequence>MDDNSVYRRARTLAPIFPWLLFNALFPASAASPSSHLRGVVIDRVDPAVVVPSRPRRGDDRATDGARGIRPGHRRRRGGRRAEAEVQNYCGKTWDDANSSCLRPCPTGEAEGACDYGETCFADVTSCPSLTAADGGGGGGVATSPPPQSPGVGGGDGQGGVAGGLHDGMELTGGFAPTPLATAPPFGSAQVYTTQASQTLPAQTGVSTMASNIPPGAALGVTQDDAYCADTTGTVLVPIEDCLGFVSCQNSHMTAGSLTPCAPGLIFDVNMGICNWPSETNVCGQPLPALTGGSTATSNTSGAAPGVIPDDDICADAADAELVPIEDCLGFVFCQNSRISGNPTLCSPGLIFDVQMGICNWPAETNLCGFEFCPNKMTGYVSFEECTKFYYCTAGRIDGDIDVCPDGTLFDVVTGICDWASMVVCDTKTPTPAPAMVPVPITAQSQPPGVGVVTPPPTYANFGGASSAVVNVFSLGPSPKPTAQGSSTSFQRQAARLRFTPTDDAYVKESQPYANYNDHYVVVDQDARYDGLLRFNVQGLENRKVEYVKLRLYVSNQSMMGGNIYKCSDDWHEDVVTWDSVPSIIGDQPVAVVKAALLDEWIEVDVSGLVQEDGPVSLRITSDSSDNVMYSSKENANGNSPELIVGVEPADPSTVTFGNSTDSPTFMKNTFKIGPSDDAFVFRTYGNKNYGEDINLKVDMDDGYKNSYLRFDLSKVQIDAVISAKLRLYATLSSPSGGMFITVTDSEWNEKTVTYNNAPPADGIPLGMLDNVEAGKWYELDVTDAITKSGPLTICILGNHKDKVMYSSKDGPHSPEIALTLEEIVPLTTGSGRVIELIPSDDATIALQTPDSNFGTNDDLKTDTLDGMHNFLLRFDATNVPRGQVKSATLRLYSMNVEPAFGGTIIENRITQWDEQTVTWKNAPESDGRVMGSLIEVEYGSWYDMDVTSAVIGGSAVSFRVSSPHSNAAIYGSKESDNKPQLIVEYSPPDQLPEGFDVYIPTDDTSILMEKPDENFGRIEELKVDGYSGVYNSLLRFDLSSVKKGTVEQAILRLYAVDGSPSGGTFVSTQSTDWTQHQVTWATAPAADGEILETLGEVVPYQWYEIDLAKIANELGGEYLSIRIAPSHGLRCAYSSSRDRLGHLPQLLIKVDLFLGTG</sequence>
<evidence type="ECO:0000256" key="2">
    <source>
        <dbReference type="ARBA" id="ARBA00022525"/>
    </source>
</evidence>
<dbReference type="InterPro" id="IPR002557">
    <property type="entry name" value="Chitin-bd_dom"/>
</dbReference>
<feature type="chain" id="PRO_5044815483" description="Chitin-binding type-2 domain-containing protein" evidence="9">
    <location>
        <begin position="32"/>
        <end position="1158"/>
    </location>
</feature>
<dbReference type="GO" id="GO:0005576">
    <property type="term" value="C:extracellular region"/>
    <property type="evidence" value="ECO:0007669"/>
    <property type="project" value="UniProtKB-SubCell"/>
</dbReference>
<keyword evidence="5" id="KW-0677">Repeat</keyword>
<dbReference type="InterPro" id="IPR055372">
    <property type="entry name" value="CBM96"/>
</dbReference>
<dbReference type="GO" id="GO:0008061">
    <property type="term" value="F:chitin binding"/>
    <property type="evidence" value="ECO:0007669"/>
    <property type="project" value="UniProtKB-KW"/>
</dbReference>
<dbReference type="SUPFAM" id="SSF57625">
    <property type="entry name" value="Invertebrate chitin-binding proteins"/>
    <property type="match status" value="3"/>
</dbReference>
<comment type="caution">
    <text evidence="11">The sequence shown here is derived from an EMBL/GenBank/DDBJ whole genome shotgun (WGS) entry which is preliminary data.</text>
</comment>
<evidence type="ECO:0000256" key="4">
    <source>
        <dbReference type="ARBA" id="ARBA00022729"/>
    </source>
</evidence>
<dbReference type="Proteomes" id="UP001530315">
    <property type="component" value="Unassembled WGS sequence"/>
</dbReference>
<feature type="region of interest" description="Disordered" evidence="8">
    <location>
        <begin position="133"/>
        <end position="168"/>
    </location>
</feature>
<evidence type="ECO:0000313" key="11">
    <source>
        <dbReference type="EMBL" id="KAL3797915.1"/>
    </source>
</evidence>
<evidence type="ECO:0000256" key="7">
    <source>
        <dbReference type="ARBA" id="ARBA00023180"/>
    </source>
</evidence>
<accession>A0ABD3QC09</accession>
<keyword evidence="7" id="KW-0325">Glycoprotein</keyword>
<dbReference type="PANTHER" id="PTHR23301:SF0">
    <property type="entry name" value="CHITIN-BINDING TYPE-2 DOMAIN-CONTAINING PROTEIN-RELATED"/>
    <property type="match status" value="1"/>
</dbReference>
<dbReference type="AlphaFoldDB" id="A0ABD3QC09"/>
<keyword evidence="6" id="KW-1015">Disulfide bond</keyword>
<dbReference type="SMART" id="SM00494">
    <property type="entry name" value="ChtBD2"/>
    <property type="match status" value="3"/>
</dbReference>
<keyword evidence="12" id="KW-1185">Reference proteome</keyword>
<feature type="signal peptide" evidence="9">
    <location>
        <begin position="1"/>
        <end position="31"/>
    </location>
</feature>
<proteinExistence type="predicted"/>
<evidence type="ECO:0000259" key="10">
    <source>
        <dbReference type="PROSITE" id="PS50940"/>
    </source>
</evidence>
<gene>
    <name evidence="11" type="ORF">ACHAW5_005720</name>
</gene>
<evidence type="ECO:0000256" key="1">
    <source>
        <dbReference type="ARBA" id="ARBA00004613"/>
    </source>
</evidence>
<feature type="domain" description="Chitin-binding type-2" evidence="10">
    <location>
        <begin position="370"/>
        <end position="427"/>
    </location>
</feature>
<feature type="compositionally biased region" description="Gly residues" evidence="8">
    <location>
        <begin position="151"/>
        <end position="166"/>
    </location>
</feature>
<evidence type="ECO:0000256" key="3">
    <source>
        <dbReference type="ARBA" id="ARBA00022669"/>
    </source>
</evidence>
<dbReference type="InterPro" id="IPR051940">
    <property type="entry name" value="Chitin_bind-dev_reg"/>
</dbReference>
<evidence type="ECO:0000256" key="8">
    <source>
        <dbReference type="SAM" id="MobiDB-lite"/>
    </source>
</evidence>
<feature type="compositionally biased region" description="Basic residues" evidence="8">
    <location>
        <begin position="70"/>
        <end position="79"/>
    </location>
</feature>
<comment type="subcellular location">
    <subcellularLocation>
        <location evidence="1">Secreted</location>
    </subcellularLocation>
</comment>
<evidence type="ECO:0000256" key="6">
    <source>
        <dbReference type="ARBA" id="ARBA00023157"/>
    </source>
</evidence>
<organism evidence="11 12">
    <name type="scientific">Stephanodiscus triporus</name>
    <dbReference type="NCBI Taxonomy" id="2934178"/>
    <lineage>
        <taxon>Eukaryota</taxon>
        <taxon>Sar</taxon>
        <taxon>Stramenopiles</taxon>
        <taxon>Ochrophyta</taxon>
        <taxon>Bacillariophyta</taxon>
        <taxon>Coscinodiscophyceae</taxon>
        <taxon>Thalassiosirophycidae</taxon>
        <taxon>Stephanodiscales</taxon>
        <taxon>Stephanodiscaceae</taxon>
        <taxon>Stephanodiscus</taxon>
    </lineage>
</organism>
<dbReference type="NCBIfam" id="NF033679">
    <property type="entry name" value="DNRLRE_dom"/>
    <property type="match status" value="4"/>
</dbReference>
<name>A0ABD3QC09_9STRA</name>
<reference evidence="11 12" key="1">
    <citation type="submission" date="2024-10" db="EMBL/GenBank/DDBJ databases">
        <title>Updated reference genomes for cyclostephanoid diatoms.</title>
        <authorList>
            <person name="Roberts W.R."/>
            <person name="Alverson A.J."/>
        </authorList>
    </citation>
    <scope>NUCLEOTIDE SEQUENCE [LARGE SCALE GENOMIC DNA]</scope>
    <source>
        <strain evidence="11 12">AJA276-08</strain>
    </source>
</reference>
<dbReference type="Gene3D" id="2.170.140.10">
    <property type="entry name" value="Chitin binding domain"/>
    <property type="match status" value="2"/>
</dbReference>
<dbReference type="PANTHER" id="PTHR23301">
    <property type="entry name" value="CHITIN BINDING PERITROPHIN-A"/>
    <property type="match status" value="1"/>
</dbReference>
<dbReference type="Pfam" id="PF24517">
    <property type="entry name" value="CBM96"/>
    <property type="match status" value="4"/>
</dbReference>
<keyword evidence="3" id="KW-0147">Chitin-binding</keyword>
<feature type="domain" description="Chitin-binding type-2" evidence="10">
    <location>
        <begin position="311"/>
        <end position="368"/>
    </location>
</feature>
<protein>
    <recommendedName>
        <fullName evidence="10">Chitin-binding type-2 domain-containing protein</fullName>
    </recommendedName>
</protein>